<reference evidence="1" key="2">
    <citation type="journal article" date="2021" name="Sci. Rep.">
        <title>The distribution of antibiotic resistance genes in chicken gut microbiota commensals.</title>
        <authorList>
            <person name="Juricova H."/>
            <person name="Matiasovicova J."/>
            <person name="Kubasova T."/>
            <person name="Cejkova D."/>
            <person name="Rychlik I."/>
        </authorList>
    </citation>
    <scope>NUCLEOTIDE SEQUENCE</scope>
    <source>
        <strain evidence="1">An824</strain>
    </source>
</reference>
<evidence type="ECO:0000313" key="1">
    <source>
        <dbReference type="EMBL" id="MBM6673918.1"/>
    </source>
</evidence>
<dbReference type="RefSeq" id="WP_205104879.1">
    <property type="nucleotide sequence ID" value="NZ_JACJJG010000043.1"/>
</dbReference>
<protein>
    <submittedName>
        <fullName evidence="1">DUF4122 family protein</fullName>
    </submittedName>
</protein>
<reference evidence="1" key="1">
    <citation type="submission" date="2020-08" db="EMBL/GenBank/DDBJ databases">
        <authorList>
            <person name="Cejkova D."/>
            <person name="Kubasova T."/>
            <person name="Jahodarova E."/>
            <person name="Rychlik I."/>
        </authorList>
    </citation>
    <scope>NUCLEOTIDE SEQUENCE</scope>
    <source>
        <strain evidence="1">An824</strain>
    </source>
</reference>
<dbReference type="EMBL" id="JACJJG010000043">
    <property type="protein sequence ID" value="MBM6673918.1"/>
    <property type="molecule type" value="Genomic_DNA"/>
</dbReference>
<gene>
    <name evidence="1" type="ORF">H6A34_08520</name>
</gene>
<dbReference type="InterPro" id="IPR025190">
    <property type="entry name" value="DUF4122"/>
</dbReference>
<evidence type="ECO:0000313" key="2">
    <source>
        <dbReference type="Proteomes" id="UP000706891"/>
    </source>
</evidence>
<name>A0A939B812_9BACT</name>
<keyword evidence="2" id="KW-1185">Reference proteome</keyword>
<dbReference type="Proteomes" id="UP000706891">
    <property type="component" value="Unassembled WGS sequence"/>
</dbReference>
<dbReference type="AlphaFoldDB" id="A0A939B812"/>
<comment type="caution">
    <text evidence="1">The sequence shown here is derived from an EMBL/GenBank/DDBJ whole genome shotgun (WGS) entry which is preliminary data.</text>
</comment>
<sequence>MEEIVYVSVRLICAAYILRKVWGFKAEVRQVCDLFCDSARQGEVKKEESVQINNGAVIGETKFVYLDENAGTAVAPYMSQPLENATIEEENDIIEADDVECNLPLEEMKLLKEEQEGLDADIPEVETISEAVTQADLENMGDVLFRIDGAAADEEKSLRAAKTLYAIRETEMFTVISSQVENKDFITELMDKYLDEDGNPLPTDGKDKVVLNTGKDWRTLL</sequence>
<organism evidence="1 2">
    <name type="scientific">Marseilla massiliensis</name>
    <dbReference type="NCBI Taxonomy" id="1841864"/>
    <lineage>
        <taxon>Bacteria</taxon>
        <taxon>Pseudomonadati</taxon>
        <taxon>Bacteroidota</taxon>
        <taxon>Bacteroidia</taxon>
        <taxon>Bacteroidales</taxon>
        <taxon>Prevotellaceae</taxon>
        <taxon>Marseilla</taxon>
    </lineage>
</organism>
<accession>A0A939B812</accession>
<dbReference type="Pfam" id="PF13498">
    <property type="entry name" value="DUF4122"/>
    <property type="match status" value="1"/>
</dbReference>
<proteinExistence type="predicted"/>